<dbReference type="EMBL" id="OZ075118">
    <property type="protein sequence ID" value="CAL5091661.1"/>
    <property type="molecule type" value="Genomic_DNA"/>
</dbReference>
<organism evidence="3 4">
    <name type="scientific">Urochloa decumbens</name>
    <dbReference type="NCBI Taxonomy" id="240449"/>
    <lineage>
        <taxon>Eukaryota</taxon>
        <taxon>Viridiplantae</taxon>
        <taxon>Streptophyta</taxon>
        <taxon>Embryophyta</taxon>
        <taxon>Tracheophyta</taxon>
        <taxon>Spermatophyta</taxon>
        <taxon>Magnoliopsida</taxon>
        <taxon>Liliopsida</taxon>
        <taxon>Poales</taxon>
        <taxon>Poaceae</taxon>
        <taxon>PACMAD clade</taxon>
        <taxon>Panicoideae</taxon>
        <taxon>Panicodae</taxon>
        <taxon>Paniceae</taxon>
        <taxon>Melinidinae</taxon>
        <taxon>Urochloa</taxon>
    </lineage>
</organism>
<evidence type="ECO:0008006" key="5">
    <source>
        <dbReference type="Google" id="ProtNLM"/>
    </source>
</evidence>
<dbReference type="InterPro" id="IPR036047">
    <property type="entry name" value="F-box-like_dom_sf"/>
</dbReference>
<reference evidence="3" key="1">
    <citation type="submission" date="2024-10" db="EMBL/GenBank/DDBJ databases">
        <authorList>
            <person name="Ryan C."/>
        </authorList>
    </citation>
    <scope>NUCLEOTIDE SEQUENCE [LARGE SCALE GENOMIC DNA]</scope>
</reference>
<feature type="domain" description="F-box" evidence="1">
    <location>
        <begin position="11"/>
        <end position="51"/>
    </location>
</feature>
<protein>
    <recommendedName>
        <fullName evidence="5">F-box domain-containing protein</fullName>
    </recommendedName>
</protein>
<evidence type="ECO:0000259" key="1">
    <source>
        <dbReference type="Pfam" id="PF00646"/>
    </source>
</evidence>
<accession>A0ABC9GCE1</accession>
<sequence length="375" mass="42194">MVHPRRQPPELTADLIGEIVLRLPPEDPACLVRASLVCNLWRGIISDRTFPRRYREFHRTAPMLGFFNNLYSGNSRGYIPRFIPITAASPFSQSESDSFDWKVLDSHHGRVLLRDMMEDFKFAVWDPISDHRQQLPKPIITGSYISNYNAVVLCGADCCDHLDCHGGPFLVVLMCNGCSGWATCARVYSSKTGAWGAPASVYSGLKYLVNLKSVIMGDKIYSIFRLSAKILIYDIGKHYLSMIDTPDNCGEDDNNVLMSLEDGSLGLAYIRNSSIYLWSRKVNDSDGVARWMQCRIIELEKLIPAIKSRTSLARVIGFAEGVCAILVSNGTAGTFMIELKSGRVRKIDQSSSYYDVVVPFLSFYTPRYFIFRPFA</sequence>
<dbReference type="InterPro" id="IPR056594">
    <property type="entry name" value="AT5G49610-like_b-prop"/>
</dbReference>
<dbReference type="InterPro" id="IPR001810">
    <property type="entry name" value="F-box_dom"/>
</dbReference>
<dbReference type="AlphaFoldDB" id="A0ABC9GCE1"/>
<evidence type="ECO:0000259" key="2">
    <source>
        <dbReference type="Pfam" id="PF23635"/>
    </source>
</evidence>
<proteinExistence type="predicted"/>
<dbReference type="Proteomes" id="UP001497457">
    <property type="component" value="Chromosome 8b"/>
</dbReference>
<dbReference type="SUPFAM" id="SSF81383">
    <property type="entry name" value="F-box domain"/>
    <property type="match status" value="1"/>
</dbReference>
<dbReference type="Pfam" id="PF23635">
    <property type="entry name" value="Beta-prop_AT5G49610-like"/>
    <property type="match status" value="1"/>
</dbReference>
<dbReference type="Pfam" id="PF00646">
    <property type="entry name" value="F-box"/>
    <property type="match status" value="1"/>
</dbReference>
<gene>
    <name evidence="3" type="ORF">URODEC1_LOCUS114490</name>
</gene>
<dbReference type="PANTHER" id="PTHR32133">
    <property type="entry name" value="OS07G0120400 PROTEIN"/>
    <property type="match status" value="1"/>
</dbReference>
<dbReference type="PANTHER" id="PTHR32133:SF408">
    <property type="entry name" value="OS07G0120400 PROTEIN"/>
    <property type="match status" value="1"/>
</dbReference>
<evidence type="ECO:0000313" key="3">
    <source>
        <dbReference type="EMBL" id="CAL5091661.1"/>
    </source>
</evidence>
<keyword evidence="4" id="KW-1185">Reference proteome</keyword>
<name>A0ABC9GCE1_9POAL</name>
<evidence type="ECO:0000313" key="4">
    <source>
        <dbReference type="Proteomes" id="UP001497457"/>
    </source>
</evidence>
<feature type="domain" description="F-box protein AT5G49610-like beta-propeller" evidence="2">
    <location>
        <begin position="103"/>
        <end position="310"/>
    </location>
</feature>